<evidence type="ECO:0000256" key="1">
    <source>
        <dbReference type="SAM" id="MobiDB-lite"/>
    </source>
</evidence>
<dbReference type="GeneID" id="85353861"/>
<feature type="region of interest" description="Disordered" evidence="1">
    <location>
        <begin position="192"/>
        <end position="228"/>
    </location>
</feature>
<dbReference type="RefSeq" id="XP_060323692.1">
    <property type="nucleotide sequence ID" value="XM_060470313.1"/>
</dbReference>
<reference evidence="2" key="1">
    <citation type="submission" date="2023-06" db="EMBL/GenBank/DDBJ databases">
        <authorList>
            <consortium name="Lawrence Berkeley National Laboratory"/>
            <person name="Ahrendt S."/>
            <person name="Sahu N."/>
            <person name="Indic B."/>
            <person name="Wong-Bajracharya J."/>
            <person name="Merenyi Z."/>
            <person name="Ke H.-M."/>
            <person name="Monk M."/>
            <person name="Kocsube S."/>
            <person name="Drula E."/>
            <person name="Lipzen A."/>
            <person name="Balint B."/>
            <person name="Henrissat B."/>
            <person name="Andreopoulos B."/>
            <person name="Martin F.M."/>
            <person name="Harder C.B."/>
            <person name="Rigling D."/>
            <person name="Ford K.L."/>
            <person name="Foster G.D."/>
            <person name="Pangilinan J."/>
            <person name="Papanicolaou A."/>
            <person name="Barry K."/>
            <person name="LaButti K."/>
            <person name="Viragh M."/>
            <person name="Koriabine M."/>
            <person name="Yan M."/>
            <person name="Riley R."/>
            <person name="Champramary S."/>
            <person name="Plett K.L."/>
            <person name="Tsai I.J."/>
            <person name="Slot J."/>
            <person name="Sipos G."/>
            <person name="Plett J."/>
            <person name="Nagy L.G."/>
            <person name="Grigoriev I.V."/>
        </authorList>
    </citation>
    <scope>NUCLEOTIDE SEQUENCE</scope>
    <source>
        <strain evidence="2">CCBAS 213</strain>
    </source>
</reference>
<dbReference type="EMBL" id="JAUEPS010000075">
    <property type="protein sequence ID" value="KAK0440684.1"/>
    <property type="molecule type" value="Genomic_DNA"/>
</dbReference>
<accession>A0AA39JE18</accession>
<evidence type="ECO:0000313" key="2">
    <source>
        <dbReference type="EMBL" id="KAK0440684.1"/>
    </source>
</evidence>
<dbReference type="Proteomes" id="UP001175211">
    <property type="component" value="Unassembled WGS sequence"/>
</dbReference>
<feature type="compositionally biased region" description="Basic and acidic residues" evidence="1">
    <location>
        <begin position="129"/>
        <end position="141"/>
    </location>
</feature>
<feature type="compositionally biased region" description="Basic residues" evidence="1">
    <location>
        <begin position="161"/>
        <end position="170"/>
    </location>
</feature>
<gene>
    <name evidence="2" type="ORF">EV420DRAFT_1485893</name>
</gene>
<name>A0AA39JE18_ARMTA</name>
<organism evidence="2 3">
    <name type="scientific">Armillaria tabescens</name>
    <name type="common">Ringless honey mushroom</name>
    <name type="synonym">Agaricus tabescens</name>
    <dbReference type="NCBI Taxonomy" id="1929756"/>
    <lineage>
        <taxon>Eukaryota</taxon>
        <taxon>Fungi</taxon>
        <taxon>Dikarya</taxon>
        <taxon>Basidiomycota</taxon>
        <taxon>Agaricomycotina</taxon>
        <taxon>Agaricomycetes</taxon>
        <taxon>Agaricomycetidae</taxon>
        <taxon>Agaricales</taxon>
        <taxon>Marasmiineae</taxon>
        <taxon>Physalacriaceae</taxon>
        <taxon>Desarmillaria</taxon>
    </lineage>
</organism>
<evidence type="ECO:0000313" key="3">
    <source>
        <dbReference type="Proteomes" id="UP001175211"/>
    </source>
</evidence>
<proteinExistence type="predicted"/>
<keyword evidence="3" id="KW-1185">Reference proteome</keyword>
<comment type="caution">
    <text evidence="2">The sequence shown here is derived from an EMBL/GenBank/DDBJ whole genome shotgun (WGS) entry which is preliminary data.</text>
</comment>
<feature type="region of interest" description="Disordered" evidence="1">
    <location>
        <begin position="117"/>
        <end position="176"/>
    </location>
</feature>
<sequence>MSLVELVPDLDAEAEATAEHIFKMLEPQGGWDVDTIRQGHKIIGRLSTKLDEVFANISPGTIPPYDMSVGVGFPTPIFNSPYRRDGLDPVLTTPPPTDSNTYAQQITANFPATPIPEMLGDPSISPVRGIERPSKRPRTEGIIDIELFGTMSRRNKESKTQRKRPARPKTQKGEPPLTVAVLATNINVPGSCSDVHATTEEPDCAQRSQEPPSALAGPSSHQLQIHHPQPVIACSPYRPLKRDYAFYGSAN</sequence>
<protein>
    <submittedName>
        <fullName evidence="2">Uncharacterized protein</fullName>
    </submittedName>
</protein>
<dbReference type="AlphaFoldDB" id="A0AA39JE18"/>